<dbReference type="PANTHER" id="PTHR43710:SF2">
    <property type="entry name" value="2-HYDROXYACYL-COA LYASE 1"/>
    <property type="match status" value="1"/>
</dbReference>
<dbReference type="SUPFAM" id="SSF52518">
    <property type="entry name" value="Thiamin diphosphate-binding fold (THDP-binding)"/>
    <property type="match status" value="2"/>
</dbReference>
<dbReference type="Gene3D" id="3.40.50.970">
    <property type="match status" value="2"/>
</dbReference>
<dbReference type="GO" id="GO:0106359">
    <property type="term" value="F:2-hydroxyacyl-CoA lyase activity"/>
    <property type="evidence" value="ECO:0007669"/>
    <property type="project" value="UniProtKB-EC"/>
</dbReference>
<dbReference type="InterPro" id="IPR029061">
    <property type="entry name" value="THDP-binding"/>
</dbReference>
<dbReference type="InterPro" id="IPR000399">
    <property type="entry name" value="TPP-bd_CS"/>
</dbReference>
<dbReference type="PANTHER" id="PTHR43710">
    <property type="entry name" value="2-HYDROXYACYL-COA LYASE"/>
    <property type="match status" value="1"/>
</dbReference>
<dbReference type="CDD" id="cd02004">
    <property type="entry name" value="TPP_BZL_OCoD_HPCL"/>
    <property type="match status" value="1"/>
</dbReference>
<evidence type="ECO:0000256" key="7">
    <source>
        <dbReference type="ARBA" id="ARBA00044451"/>
    </source>
</evidence>
<dbReference type="InterPro" id="IPR011766">
    <property type="entry name" value="TPP_enzyme_TPP-bd"/>
</dbReference>
<evidence type="ECO:0000256" key="9">
    <source>
        <dbReference type="ARBA" id="ARBA00044518"/>
    </source>
</evidence>
<evidence type="ECO:0000256" key="5">
    <source>
        <dbReference type="ARBA" id="ARBA00023052"/>
    </source>
</evidence>
<dbReference type="InterPro" id="IPR029035">
    <property type="entry name" value="DHS-like_NAD/FAD-binding_dom"/>
</dbReference>
<reference evidence="12" key="1">
    <citation type="submission" date="2015-06" db="UniProtKB">
        <authorList>
            <consortium name="EnsemblPlants"/>
        </authorList>
    </citation>
    <scope>IDENTIFICATION</scope>
</reference>
<dbReference type="Pfam" id="PF02775">
    <property type="entry name" value="TPP_enzyme_C"/>
    <property type="match status" value="2"/>
</dbReference>
<evidence type="ECO:0000256" key="1">
    <source>
        <dbReference type="ARBA" id="ARBA00001964"/>
    </source>
</evidence>
<keyword evidence="5" id="KW-0786">Thiamine pyrophosphate</keyword>
<dbReference type="GO" id="GO:0005777">
    <property type="term" value="C:peroxisome"/>
    <property type="evidence" value="ECO:0007669"/>
    <property type="project" value="TreeGrafter"/>
</dbReference>
<organism evidence="12">
    <name type="scientific">Aegilops tauschii</name>
    <name type="common">Tausch's goatgrass</name>
    <name type="synonym">Aegilops squarrosa</name>
    <dbReference type="NCBI Taxonomy" id="37682"/>
    <lineage>
        <taxon>Eukaryota</taxon>
        <taxon>Viridiplantae</taxon>
        <taxon>Streptophyta</taxon>
        <taxon>Embryophyta</taxon>
        <taxon>Tracheophyta</taxon>
        <taxon>Spermatophyta</taxon>
        <taxon>Magnoliopsida</taxon>
        <taxon>Liliopsida</taxon>
        <taxon>Poales</taxon>
        <taxon>Poaceae</taxon>
        <taxon>BOP clade</taxon>
        <taxon>Pooideae</taxon>
        <taxon>Triticodae</taxon>
        <taxon>Triticeae</taxon>
        <taxon>Triticinae</taxon>
        <taxon>Aegilops</taxon>
    </lineage>
</organism>
<dbReference type="AlphaFoldDB" id="R7WEU2"/>
<keyword evidence="3" id="KW-0479">Metal-binding</keyword>
<comment type="cofactor">
    <cofactor evidence="1">
        <name>thiamine diphosphate</name>
        <dbReference type="ChEBI" id="CHEBI:58937"/>
    </cofactor>
</comment>
<evidence type="ECO:0000259" key="11">
    <source>
        <dbReference type="Pfam" id="PF02775"/>
    </source>
</evidence>
<evidence type="ECO:0000256" key="8">
    <source>
        <dbReference type="ARBA" id="ARBA00044454"/>
    </source>
</evidence>
<dbReference type="FunFam" id="3.40.50.970:FF:000111">
    <property type="entry name" value="Uncharacterized protein"/>
    <property type="match status" value="1"/>
</dbReference>
<feature type="domain" description="Thiamine pyrophosphate enzyme TPP-binding" evidence="11">
    <location>
        <begin position="315"/>
        <end position="401"/>
    </location>
</feature>
<evidence type="ECO:0000256" key="4">
    <source>
        <dbReference type="ARBA" id="ARBA00022842"/>
    </source>
</evidence>
<dbReference type="GO" id="GO:0030976">
    <property type="term" value="F:thiamine pyrophosphate binding"/>
    <property type="evidence" value="ECO:0007669"/>
    <property type="project" value="InterPro"/>
</dbReference>
<evidence type="ECO:0000313" key="12">
    <source>
        <dbReference type="EnsemblPlants" id="EMT18294"/>
    </source>
</evidence>
<protein>
    <recommendedName>
        <fullName evidence="9">2-hydroxyacyl-CoA lyase</fullName>
        <ecNumber evidence="9">4.1.2.63</ecNumber>
    </recommendedName>
</protein>
<dbReference type="InterPro" id="IPR045025">
    <property type="entry name" value="HACL1-like"/>
</dbReference>
<evidence type="ECO:0000259" key="10">
    <source>
        <dbReference type="Pfam" id="PF00205"/>
    </source>
</evidence>
<dbReference type="Pfam" id="PF00205">
    <property type="entry name" value="TPP_enzyme_M"/>
    <property type="match status" value="1"/>
</dbReference>
<proteinExistence type="inferred from homology"/>
<dbReference type="Gene3D" id="3.40.50.1220">
    <property type="entry name" value="TPP-binding domain"/>
    <property type="match status" value="1"/>
</dbReference>
<evidence type="ECO:0000256" key="6">
    <source>
        <dbReference type="ARBA" id="ARBA00023239"/>
    </source>
</evidence>
<dbReference type="GO" id="GO:0001561">
    <property type="term" value="P:fatty acid alpha-oxidation"/>
    <property type="evidence" value="ECO:0007669"/>
    <property type="project" value="TreeGrafter"/>
</dbReference>
<evidence type="ECO:0000256" key="2">
    <source>
        <dbReference type="ARBA" id="ARBA00007812"/>
    </source>
</evidence>
<evidence type="ECO:0000256" key="3">
    <source>
        <dbReference type="ARBA" id="ARBA00022723"/>
    </source>
</evidence>
<name>R7WEU2_AEGTA</name>
<comment type="catalytic activity">
    <reaction evidence="8">
        <text>an (R)-2-hydroxy-long-chain-fatty acyl-CoA = a long-chain fatty aldehyde + formyl-CoA</text>
        <dbReference type="Rhea" id="RHEA:67444"/>
        <dbReference type="ChEBI" id="CHEBI:17176"/>
        <dbReference type="ChEBI" id="CHEBI:57376"/>
        <dbReference type="ChEBI" id="CHEBI:170012"/>
        <dbReference type="EC" id="4.1.2.63"/>
    </reaction>
    <physiologicalReaction direction="left-to-right" evidence="8">
        <dbReference type="Rhea" id="RHEA:67445"/>
    </physiologicalReaction>
</comment>
<feature type="domain" description="Thiamine pyrophosphate enzyme central" evidence="10">
    <location>
        <begin position="1"/>
        <end position="82"/>
    </location>
</feature>
<dbReference type="EC" id="4.1.2.63" evidence="9"/>
<comment type="similarity">
    <text evidence="2">Belongs to the TPP enzyme family.</text>
</comment>
<feature type="domain" description="Thiamine pyrophosphate enzyme TPP-binding" evidence="11">
    <location>
        <begin position="153"/>
        <end position="219"/>
    </location>
</feature>
<dbReference type="EnsemblPlants" id="EMT18294">
    <property type="protein sequence ID" value="EMT18294"/>
    <property type="gene ID" value="F775_27156"/>
</dbReference>
<keyword evidence="4" id="KW-0460">Magnesium</keyword>
<sequence length="418" mass="45966">MGKGVVPDVHPLSSTAARSLAIGQCDVALVVGARLNWLLHFGEPPKWSKDVKFILVDVSEDEIELRKPQVGLVGDAKRVVELLNREIKDQPFCLARSHPWVEAITKKSKDNVLKMEAQLVKDVVPFNFMTPMRIIRDAILAERSPAPVVVSEGANTMDVGRAVLVQNEPRTRLDAGTWGTMGVGLGYCVAAAVAEPERLVVAVEGDSGFGFSAMEVEGWMSMDGRMHHKRLDLKRSTSRSVRKPSSGWWYPVMSEYVFEVDADGDEHVTLAQPMLQLLPACYARPDFFIQVAFVVTNSFGLGILHVGLTHVVCYTLVRYQLPVVVIVFNNNGVYGGDRRGPDELTGPYKDDPAPTSFVPGAGYHKMMEAFGGKGYLVDTPDELRSALSESFRARKPAVINVTIDPYAGAESGRMQHKN</sequence>
<comment type="catalytic activity">
    <reaction evidence="7">
        <text>a 2-hydroxy-3-methyl fatty acyl-CoA = a 2-methyl-branched fatty aldehyde + formyl-CoA</text>
        <dbReference type="Rhea" id="RHEA:25375"/>
        <dbReference type="ChEBI" id="CHEBI:49188"/>
        <dbReference type="ChEBI" id="CHEBI:57376"/>
        <dbReference type="ChEBI" id="CHEBI:58783"/>
        <dbReference type="EC" id="4.1.2.63"/>
    </reaction>
    <physiologicalReaction direction="left-to-right" evidence="7">
        <dbReference type="Rhea" id="RHEA:25376"/>
    </physiologicalReaction>
</comment>
<dbReference type="InterPro" id="IPR012000">
    <property type="entry name" value="Thiamin_PyroP_enz_cen_dom"/>
</dbReference>
<dbReference type="GO" id="GO:0000287">
    <property type="term" value="F:magnesium ion binding"/>
    <property type="evidence" value="ECO:0007669"/>
    <property type="project" value="InterPro"/>
</dbReference>
<dbReference type="PROSITE" id="PS00187">
    <property type="entry name" value="TPP_ENZYMES"/>
    <property type="match status" value="1"/>
</dbReference>
<accession>R7WEU2</accession>
<keyword evidence="6" id="KW-0456">Lyase</keyword>
<dbReference type="SUPFAM" id="SSF52467">
    <property type="entry name" value="DHS-like NAD/FAD-binding domain"/>
    <property type="match status" value="1"/>
</dbReference>